<gene>
    <name evidence="1" type="ORF">EI71_00710</name>
</gene>
<evidence type="ECO:0000313" key="1">
    <source>
        <dbReference type="EMBL" id="RIA77927.1"/>
    </source>
</evidence>
<reference evidence="1 2" key="1">
    <citation type="submission" date="2018-08" db="EMBL/GenBank/DDBJ databases">
        <title>Genomic Encyclopedia of Archaeal and Bacterial Type Strains, Phase II (KMG-II): from individual species to whole genera.</title>
        <authorList>
            <person name="Goeker M."/>
        </authorList>
    </citation>
    <scope>NUCLEOTIDE SEQUENCE [LARGE SCALE GENOMIC DNA]</scope>
    <source>
        <strain evidence="1 2">ATCC 27112</strain>
    </source>
</reference>
<evidence type="ECO:0000313" key="2">
    <source>
        <dbReference type="Proteomes" id="UP000266506"/>
    </source>
</evidence>
<dbReference type="AlphaFoldDB" id="A0A397S1V2"/>
<dbReference type="RefSeq" id="WP_119015876.1">
    <property type="nucleotide sequence ID" value="NZ_QXEV01000005.1"/>
</dbReference>
<dbReference type="Proteomes" id="UP000266506">
    <property type="component" value="Unassembled WGS sequence"/>
</dbReference>
<name>A0A397S1V2_9MOLU</name>
<organism evidence="1 2">
    <name type="scientific">Anaeroplasma bactoclasticum</name>
    <dbReference type="NCBI Taxonomy" id="2088"/>
    <lineage>
        <taxon>Bacteria</taxon>
        <taxon>Bacillati</taxon>
        <taxon>Mycoplasmatota</taxon>
        <taxon>Mollicutes</taxon>
        <taxon>Anaeroplasmatales</taxon>
        <taxon>Anaeroplasmataceae</taxon>
        <taxon>Anaeroplasma</taxon>
    </lineage>
</organism>
<dbReference type="InParanoid" id="A0A397S1V2"/>
<proteinExistence type="predicted"/>
<protein>
    <submittedName>
        <fullName evidence="1">Uncharacterized protein</fullName>
    </submittedName>
</protein>
<dbReference type="EMBL" id="QXEV01000005">
    <property type="protein sequence ID" value="RIA77927.1"/>
    <property type="molecule type" value="Genomic_DNA"/>
</dbReference>
<sequence length="71" mass="8582">MTRLFNIFNIVWDSSQSEDDEWLFEMEHPSSINAYELEVGYDEKESIKESLWEEYDAEPIDFEFEEVDYGD</sequence>
<comment type="caution">
    <text evidence="1">The sequence shown here is derived from an EMBL/GenBank/DDBJ whole genome shotgun (WGS) entry which is preliminary data.</text>
</comment>
<accession>A0A397S1V2</accession>
<keyword evidence="2" id="KW-1185">Reference proteome</keyword>